<gene>
    <name evidence="3" type="ORF">AsAng_0037620</name>
</gene>
<keyword evidence="1" id="KW-0175">Coiled coil</keyword>
<dbReference type="EMBL" id="AP026867">
    <property type="protein sequence ID" value="BDS13034.1"/>
    <property type="molecule type" value="Genomic_DNA"/>
</dbReference>
<dbReference type="Proteomes" id="UP001060919">
    <property type="component" value="Chromosome"/>
</dbReference>
<evidence type="ECO:0000256" key="1">
    <source>
        <dbReference type="SAM" id="Coils"/>
    </source>
</evidence>
<dbReference type="SUPFAM" id="SSF47413">
    <property type="entry name" value="lambda repressor-like DNA-binding domains"/>
    <property type="match status" value="1"/>
</dbReference>
<dbReference type="CDD" id="cd00093">
    <property type="entry name" value="HTH_XRE"/>
    <property type="match status" value="1"/>
</dbReference>
<dbReference type="PROSITE" id="PS50943">
    <property type="entry name" value="HTH_CROC1"/>
    <property type="match status" value="1"/>
</dbReference>
<feature type="domain" description="HTH cro/C1-type" evidence="2">
    <location>
        <begin position="19"/>
        <end position="60"/>
    </location>
</feature>
<evidence type="ECO:0000259" key="2">
    <source>
        <dbReference type="PROSITE" id="PS50943"/>
    </source>
</evidence>
<evidence type="ECO:0000313" key="4">
    <source>
        <dbReference type="Proteomes" id="UP001060919"/>
    </source>
</evidence>
<dbReference type="Pfam" id="PF01381">
    <property type="entry name" value="HTH_3"/>
    <property type="match status" value="1"/>
</dbReference>
<name>A0A915YH31_9BACT</name>
<protein>
    <submittedName>
        <fullName evidence="3">Helix-turn-helix domain-containing protein</fullName>
    </submittedName>
</protein>
<sequence length="161" mass="18245">MTISERFKTYLFYSKKNVTQLADEIGVTQSALNRVVKGEVLPSSKVLIPLGNLGVNINWLLLGNGEMMQDEETIRKDNNTIIKNSQLTNSNNTNTDIIQTIEDSNIKHLKAEIKTLKTENKFLKKEIKAEQASKQLLKDSKAVLENQIKDKDMIISLLQKN</sequence>
<dbReference type="RefSeq" id="WP_264788361.1">
    <property type="nucleotide sequence ID" value="NZ_AP026867.1"/>
</dbReference>
<reference evidence="3" key="1">
    <citation type="submission" date="2022-09" db="EMBL/GenBank/DDBJ databases">
        <title>Aureispira anguillicida sp. nov., isolated from Leptocephalus of Japanese eel Anguilla japonica.</title>
        <authorList>
            <person name="Yuasa K."/>
            <person name="Mekata T."/>
            <person name="Ikunari K."/>
        </authorList>
    </citation>
    <scope>NUCLEOTIDE SEQUENCE</scope>
    <source>
        <strain evidence="3">EL160426</strain>
    </source>
</reference>
<accession>A0A915YH31</accession>
<organism evidence="3 4">
    <name type="scientific">Aureispira anguillae</name>
    <dbReference type="NCBI Taxonomy" id="2864201"/>
    <lineage>
        <taxon>Bacteria</taxon>
        <taxon>Pseudomonadati</taxon>
        <taxon>Bacteroidota</taxon>
        <taxon>Saprospiria</taxon>
        <taxon>Saprospirales</taxon>
        <taxon>Saprospiraceae</taxon>
        <taxon>Aureispira</taxon>
    </lineage>
</organism>
<evidence type="ECO:0000313" key="3">
    <source>
        <dbReference type="EMBL" id="BDS13034.1"/>
    </source>
</evidence>
<dbReference type="InterPro" id="IPR001387">
    <property type="entry name" value="Cro/C1-type_HTH"/>
</dbReference>
<dbReference type="AlphaFoldDB" id="A0A915YH31"/>
<feature type="coiled-coil region" evidence="1">
    <location>
        <begin position="106"/>
        <end position="147"/>
    </location>
</feature>
<dbReference type="InterPro" id="IPR010982">
    <property type="entry name" value="Lambda_DNA-bd_dom_sf"/>
</dbReference>
<dbReference type="KEGG" id="aup:AsAng_0037620"/>
<proteinExistence type="predicted"/>
<dbReference type="Gene3D" id="1.10.260.40">
    <property type="entry name" value="lambda repressor-like DNA-binding domains"/>
    <property type="match status" value="1"/>
</dbReference>
<dbReference type="GO" id="GO:0003677">
    <property type="term" value="F:DNA binding"/>
    <property type="evidence" value="ECO:0007669"/>
    <property type="project" value="InterPro"/>
</dbReference>
<keyword evidence="4" id="KW-1185">Reference proteome</keyword>